<name>A0A059F5I4_9MICR</name>
<evidence type="ECO:0000256" key="2">
    <source>
        <dbReference type="ARBA" id="ARBA00022630"/>
    </source>
</evidence>
<accession>A0A059F5I4</accession>
<dbReference type="Gene3D" id="1.20.990.10">
    <property type="entry name" value="NADPH-cytochrome p450 Reductase, Chain A, domain 3"/>
    <property type="match status" value="1"/>
</dbReference>
<dbReference type="AlphaFoldDB" id="A0A059F5I4"/>
<dbReference type="GO" id="GO:0005829">
    <property type="term" value="C:cytosol"/>
    <property type="evidence" value="ECO:0007669"/>
    <property type="project" value="TreeGrafter"/>
</dbReference>
<gene>
    <name evidence="7" type="ORF">H312_00234</name>
</gene>
<dbReference type="InterPro" id="IPR001709">
    <property type="entry name" value="Flavoprot_Pyr_Nucl_cyt_Rdtase"/>
</dbReference>
<dbReference type="SUPFAM" id="SSF63380">
    <property type="entry name" value="Riboflavin synthase domain-like"/>
    <property type="match status" value="1"/>
</dbReference>
<evidence type="ECO:0000256" key="5">
    <source>
        <dbReference type="ARBA" id="ARBA00023797"/>
    </source>
</evidence>
<dbReference type="InterPro" id="IPR039261">
    <property type="entry name" value="FNR_nucleotide-bd"/>
</dbReference>
<comment type="cofactor">
    <cofactor evidence="1">
        <name>FAD</name>
        <dbReference type="ChEBI" id="CHEBI:57692"/>
    </cofactor>
</comment>
<dbReference type="EMBL" id="KK365131">
    <property type="protein sequence ID" value="KCZ82211.1"/>
    <property type="molecule type" value="Genomic_DNA"/>
</dbReference>
<dbReference type="InterPro" id="IPR023173">
    <property type="entry name" value="NADPH_Cyt_P450_Rdtase_alpha"/>
</dbReference>
<dbReference type="InterPro" id="IPR017938">
    <property type="entry name" value="Riboflavin_synthase-like_b-brl"/>
</dbReference>
<dbReference type="Pfam" id="PF00667">
    <property type="entry name" value="FAD_binding_1"/>
    <property type="match status" value="1"/>
</dbReference>
<evidence type="ECO:0000313" key="7">
    <source>
        <dbReference type="EMBL" id="KCZ82211.1"/>
    </source>
</evidence>
<dbReference type="PANTHER" id="PTHR19384:SF17">
    <property type="entry name" value="NADPH--CYTOCHROME P450 REDUCTASE"/>
    <property type="match status" value="1"/>
</dbReference>
<dbReference type="STRING" id="1288291.A0A059F5I4"/>
<reference evidence="8" key="1">
    <citation type="submission" date="2013-02" db="EMBL/GenBank/DDBJ databases">
        <authorList>
            <consortium name="The Broad Institute Genome Sequencing Platform"/>
            <person name="Cuomo C."/>
            <person name="Becnel J."/>
            <person name="Sanscrainte N."/>
            <person name="Walker B."/>
            <person name="Young S.K."/>
            <person name="Zeng Q."/>
            <person name="Gargeya S."/>
            <person name="Fitzgerald M."/>
            <person name="Haas B."/>
            <person name="Abouelleil A."/>
            <person name="Alvarado L."/>
            <person name="Arachchi H.M."/>
            <person name="Berlin A.M."/>
            <person name="Chapman S.B."/>
            <person name="Dewar J."/>
            <person name="Goldberg J."/>
            <person name="Griggs A."/>
            <person name="Gujja S."/>
            <person name="Hansen M."/>
            <person name="Howarth C."/>
            <person name="Imamovic A."/>
            <person name="Larimer J."/>
            <person name="McCowan C."/>
            <person name="Murphy C."/>
            <person name="Neiman D."/>
            <person name="Pearson M."/>
            <person name="Priest M."/>
            <person name="Roberts A."/>
            <person name="Saif S."/>
            <person name="Shea T."/>
            <person name="Sisk P."/>
            <person name="Sykes S."/>
            <person name="Wortman J."/>
            <person name="Nusbaum C."/>
            <person name="Birren B."/>
        </authorList>
    </citation>
    <scope>NUCLEOTIDE SEQUENCE [LARGE SCALE GENOMIC DNA]</scope>
    <source>
        <strain evidence="8">PRA339</strain>
    </source>
</reference>
<protein>
    <recommendedName>
        <fullName evidence="5">NADPH--hemoprotein reductase</fullName>
        <ecNumber evidence="5">1.6.2.4</ecNumber>
    </recommendedName>
</protein>
<dbReference type="HOGENOM" id="CLU_060137_0_0_1"/>
<dbReference type="EC" id="1.6.2.4" evidence="5"/>
<dbReference type="GO" id="GO:0010181">
    <property type="term" value="F:FMN binding"/>
    <property type="evidence" value="ECO:0007669"/>
    <property type="project" value="TreeGrafter"/>
</dbReference>
<dbReference type="GO" id="GO:0003958">
    <property type="term" value="F:NADPH-hemoprotein reductase activity"/>
    <property type="evidence" value="ECO:0007669"/>
    <property type="project" value="UniProtKB-EC"/>
</dbReference>
<dbReference type="OrthoDB" id="1856718at2759"/>
<evidence type="ECO:0000256" key="4">
    <source>
        <dbReference type="ARBA" id="ARBA00023002"/>
    </source>
</evidence>
<reference evidence="7 8" key="2">
    <citation type="submission" date="2014-03" db="EMBL/GenBank/DDBJ databases">
        <title>The Genome Sequence of Anncaliia algerae insect isolate PRA339.</title>
        <authorList>
            <consortium name="The Broad Institute Genome Sequencing Platform"/>
            <consortium name="The Broad Institute Genome Sequencing Center for Infectious Disease"/>
            <person name="Cuomo C."/>
            <person name="Becnel J."/>
            <person name="Sanscrainte N."/>
            <person name="Walker B."/>
            <person name="Young S.K."/>
            <person name="Zeng Q."/>
            <person name="Gargeya S."/>
            <person name="Fitzgerald M."/>
            <person name="Haas B."/>
            <person name="Abouelleil A."/>
            <person name="Alvarado L."/>
            <person name="Arachchi H.M."/>
            <person name="Berlin A.M."/>
            <person name="Chapman S.B."/>
            <person name="Dewar J."/>
            <person name="Goldberg J."/>
            <person name="Griggs A."/>
            <person name="Gujja S."/>
            <person name="Hansen M."/>
            <person name="Howarth C."/>
            <person name="Imamovic A."/>
            <person name="Larimer J."/>
            <person name="McCowan C."/>
            <person name="Murphy C."/>
            <person name="Neiman D."/>
            <person name="Pearson M."/>
            <person name="Priest M."/>
            <person name="Roberts A."/>
            <person name="Saif S."/>
            <person name="Shea T."/>
            <person name="Sisk P."/>
            <person name="Sykes S."/>
            <person name="Wortman J."/>
            <person name="Nusbaum C."/>
            <person name="Birren B."/>
        </authorList>
    </citation>
    <scope>NUCLEOTIDE SEQUENCE [LARGE SCALE GENOMIC DNA]</scope>
    <source>
        <strain evidence="7 8">PRA339</strain>
    </source>
</reference>
<evidence type="ECO:0000259" key="6">
    <source>
        <dbReference type="Pfam" id="PF00667"/>
    </source>
</evidence>
<proteinExistence type="predicted"/>
<dbReference type="Gene3D" id="3.40.50.80">
    <property type="entry name" value="Nucleotide-binding domain of ferredoxin-NADP reductase (FNR) module"/>
    <property type="match status" value="1"/>
</dbReference>
<feature type="domain" description="Sulfite reductase [NADPH] flavoprotein alpha-component-like FAD-binding" evidence="6">
    <location>
        <begin position="68"/>
        <end position="202"/>
    </location>
</feature>
<evidence type="ECO:0000313" key="8">
    <source>
        <dbReference type="Proteomes" id="UP000030655"/>
    </source>
</evidence>
<keyword evidence="2" id="KW-0285">Flavoprotein</keyword>
<dbReference type="Proteomes" id="UP000030655">
    <property type="component" value="Unassembled WGS sequence"/>
</dbReference>
<keyword evidence="8" id="KW-1185">Reference proteome</keyword>
<dbReference type="GO" id="GO:0050660">
    <property type="term" value="F:flavin adenine dinucleotide binding"/>
    <property type="evidence" value="ECO:0007669"/>
    <property type="project" value="TreeGrafter"/>
</dbReference>
<sequence length="364" mass="43111">MNETKIDIKIKEYTIPSFKKQNTSEIIVEEQEVKELMNLSYETNEIKIDSIDQLDCTWRKVLKIKFNKSAKYVPGDSLGVITPNSKEFVLQFMEFCGFTNKFVKIKKKRRFSYEGSLFNFFYKYFDFRVLPKKAFFYFLSKECNNPLLEYLSSNEGEDDYFNILRNNMNLYDLLTYFGVKPSLDLVIEYSELIKPRYFSLINPSGKNSEIIVGLIENGHSSDFFYKVKEKYDDYVFPFLIKENRLLRLQSDKPILCIATGTGVTPFISFSNENKYIWLVYGCRNKEDDISIYGNFLEKDIAYSSNKIRISNILEEKKEKVKEYILNYQVYICASTTVQKSIYEYLKNNFGDHLLRNKVFFDDWS</sequence>
<dbReference type="SUPFAM" id="SSF52343">
    <property type="entry name" value="Ferredoxin reductase-like, C-terminal NADP-linked domain"/>
    <property type="match status" value="1"/>
</dbReference>
<keyword evidence="3" id="KW-0274">FAD</keyword>
<evidence type="ECO:0000256" key="1">
    <source>
        <dbReference type="ARBA" id="ARBA00001974"/>
    </source>
</evidence>
<keyword evidence="4" id="KW-0560">Oxidoreductase</keyword>
<dbReference type="PRINTS" id="PR00371">
    <property type="entry name" value="FPNCR"/>
</dbReference>
<dbReference type="PANTHER" id="PTHR19384">
    <property type="entry name" value="NITRIC OXIDE SYNTHASE-RELATED"/>
    <property type="match status" value="1"/>
</dbReference>
<dbReference type="VEuPathDB" id="MicrosporidiaDB:H312_00234"/>
<organism evidence="7 8">
    <name type="scientific">Anncaliia algerae PRA339</name>
    <dbReference type="NCBI Taxonomy" id="1288291"/>
    <lineage>
        <taxon>Eukaryota</taxon>
        <taxon>Fungi</taxon>
        <taxon>Fungi incertae sedis</taxon>
        <taxon>Microsporidia</taxon>
        <taxon>Tubulinosematoidea</taxon>
        <taxon>Tubulinosematidae</taxon>
        <taxon>Anncaliia</taxon>
    </lineage>
</organism>
<evidence type="ECO:0000256" key="3">
    <source>
        <dbReference type="ARBA" id="ARBA00022827"/>
    </source>
</evidence>
<dbReference type="InterPro" id="IPR003097">
    <property type="entry name" value="CysJ-like_FAD-binding"/>
</dbReference>